<dbReference type="SMART" id="SM00331">
    <property type="entry name" value="PP2C_SIG"/>
    <property type="match status" value="1"/>
</dbReference>
<dbReference type="AlphaFoldDB" id="A0A9X3ST40"/>
<dbReference type="SMART" id="SM00091">
    <property type="entry name" value="PAS"/>
    <property type="match status" value="1"/>
</dbReference>
<name>A0A9X3ST40_9ACTN</name>
<dbReference type="InterPro" id="IPR001932">
    <property type="entry name" value="PPM-type_phosphatase-like_dom"/>
</dbReference>
<organism evidence="3 5">
    <name type="scientific">Glycomyces lechevalierae</name>
    <dbReference type="NCBI Taxonomy" id="256034"/>
    <lineage>
        <taxon>Bacteria</taxon>
        <taxon>Bacillati</taxon>
        <taxon>Actinomycetota</taxon>
        <taxon>Actinomycetes</taxon>
        <taxon>Glycomycetales</taxon>
        <taxon>Glycomycetaceae</taxon>
        <taxon>Glycomyces</taxon>
    </lineage>
</organism>
<reference evidence="4 6" key="2">
    <citation type="submission" date="2023-07" db="EMBL/GenBank/DDBJ databases">
        <title>Sequencing the genomes of 1000 actinobacteria strains.</title>
        <authorList>
            <person name="Klenk H.-P."/>
        </authorList>
    </citation>
    <scope>NUCLEOTIDE SEQUENCE [LARGE SCALE GENOMIC DNA]</scope>
    <source>
        <strain evidence="4 6">DSM 44724</strain>
    </source>
</reference>
<dbReference type="InterPro" id="IPR013656">
    <property type="entry name" value="PAS_4"/>
</dbReference>
<dbReference type="InterPro" id="IPR052016">
    <property type="entry name" value="Bact_Sigma-Reg"/>
</dbReference>
<dbReference type="PROSITE" id="PS50112">
    <property type="entry name" value="PAS"/>
    <property type="match status" value="1"/>
</dbReference>
<dbReference type="EMBL" id="JAPZVQ010000001">
    <property type="protein sequence ID" value="MDA1383790.1"/>
    <property type="molecule type" value="Genomic_DNA"/>
</dbReference>
<dbReference type="RefSeq" id="WP_270120051.1">
    <property type="nucleotide sequence ID" value="NZ_BAAAOM010000001.1"/>
</dbReference>
<sequence>MDEPDYAAVFVAMPNPCVVVSKDFEIVAVNPAYSEATGKQPDDLIGKQLFEVFPDQDPDVHGEKNVSASLRRVFETGQPHTMALQRYDVPLDDEPGSFEERWWALINSPISGPGGEIEWVLIRAADVTEFVRRYGDGGRPSDEEPIAAQALEAEVFERARELQRLNVELSEANTREREIAVALQRAMLLTPDLEKHSDIAVRYLPAIEDMNVCGDWYDVIDLSGDRFTVGVGDVVGHGLEAAAVMGMLRSVLNAAIRALERPSHALEVLGLYARSMEGALNTTAAQAMVDPSSGLIIYSNSGHPPPVLVDRHGSSELLDQALDPPLGARPQHVPCSQAGHPYQSGDTLVLYTDGLIERRGEDIDAGLHRLRESLARHSTESPRQIADAVLDDLGVAGGTNDDISLTIVRL</sequence>
<dbReference type="InterPro" id="IPR035965">
    <property type="entry name" value="PAS-like_dom_sf"/>
</dbReference>
<dbReference type="NCBIfam" id="TIGR00229">
    <property type="entry name" value="sensory_box"/>
    <property type="match status" value="1"/>
</dbReference>
<protein>
    <submittedName>
        <fullName evidence="4">PAS domain S-box-containing protein</fullName>
    </submittedName>
    <submittedName>
        <fullName evidence="3">SpoIIE family protein phosphatase</fullName>
    </submittedName>
</protein>
<dbReference type="GO" id="GO:0016791">
    <property type="term" value="F:phosphatase activity"/>
    <property type="evidence" value="ECO:0007669"/>
    <property type="project" value="TreeGrafter"/>
</dbReference>
<evidence type="ECO:0000313" key="5">
    <source>
        <dbReference type="Proteomes" id="UP001145799"/>
    </source>
</evidence>
<evidence type="ECO:0000256" key="1">
    <source>
        <dbReference type="ARBA" id="ARBA00022801"/>
    </source>
</evidence>
<dbReference type="PANTHER" id="PTHR43156">
    <property type="entry name" value="STAGE II SPORULATION PROTEIN E-RELATED"/>
    <property type="match status" value="1"/>
</dbReference>
<dbReference type="CDD" id="cd00130">
    <property type="entry name" value="PAS"/>
    <property type="match status" value="1"/>
</dbReference>
<dbReference type="Pfam" id="PF08448">
    <property type="entry name" value="PAS_4"/>
    <property type="match status" value="1"/>
</dbReference>
<dbReference type="InterPro" id="IPR000014">
    <property type="entry name" value="PAS"/>
</dbReference>
<accession>A0A9X3ST40</accession>
<dbReference type="InterPro" id="IPR036457">
    <property type="entry name" value="PPM-type-like_dom_sf"/>
</dbReference>
<feature type="domain" description="PAS" evidence="2">
    <location>
        <begin position="2"/>
        <end position="77"/>
    </location>
</feature>
<dbReference type="SUPFAM" id="SSF81606">
    <property type="entry name" value="PP2C-like"/>
    <property type="match status" value="1"/>
</dbReference>
<dbReference type="Proteomes" id="UP001183604">
    <property type="component" value="Unassembled WGS sequence"/>
</dbReference>
<dbReference type="EMBL" id="JAVDYD010000001">
    <property type="protein sequence ID" value="MDR7341217.1"/>
    <property type="molecule type" value="Genomic_DNA"/>
</dbReference>
<keyword evidence="6" id="KW-1185">Reference proteome</keyword>
<dbReference type="Gene3D" id="3.30.450.20">
    <property type="entry name" value="PAS domain"/>
    <property type="match status" value="1"/>
</dbReference>
<evidence type="ECO:0000313" key="6">
    <source>
        <dbReference type="Proteomes" id="UP001183604"/>
    </source>
</evidence>
<dbReference type="PANTHER" id="PTHR43156:SF2">
    <property type="entry name" value="STAGE II SPORULATION PROTEIN E"/>
    <property type="match status" value="1"/>
</dbReference>
<keyword evidence="1" id="KW-0378">Hydrolase</keyword>
<dbReference type="Proteomes" id="UP001145799">
    <property type="component" value="Unassembled WGS sequence"/>
</dbReference>
<evidence type="ECO:0000313" key="3">
    <source>
        <dbReference type="EMBL" id="MDA1383790.1"/>
    </source>
</evidence>
<dbReference type="SUPFAM" id="SSF55785">
    <property type="entry name" value="PYP-like sensor domain (PAS domain)"/>
    <property type="match status" value="1"/>
</dbReference>
<gene>
    <name evidence="4" type="ORF">J2S69_004936</name>
    <name evidence="3" type="ORF">O2L01_02240</name>
</gene>
<proteinExistence type="predicted"/>
<comment type="caution">
    <text evidence="3">The sequence shown here is derived from an EMBL/GenBank/DDBJ whole genome shotgun (WGS) entry which is preliminary data.</text>
</comment>
<evidence type="ECO:0000313" key="4">
    <source>
        <dbReference type="EMBL" id="MDR7341217.1"/>
    </source>
</evidence>
<dbReference type="Gene3D" id="3.60.40.10">
    <property type="entry name" value="PPM-type phosphatase domain"/>
    <property type="match status" value="1"/>
</dbReference>
<dbReference type="Pfam" id="PF07228">
    <property type="entry name" value="SpoIIE"/>
    <property type="match status" value="1"/>
</dbReference>
<reference evidence="3" key="1">
    <citation type="submission" date="2022-12" db="EMBL/GenBank/DDBJ databases">
        <title>Gycomyces niveus sp.nov., a novel actinomycete isolated from soil in Shouguang.</title>
        <authorList>
            <person name="Yang X."/>
        </authorList>
    </citation>
    <scope>NUCLEOTIDE SEQUENCE</scope>
    <source>
        <strain evidence="3">DSM 44724</strain>
    </source>
</reference>
<evidence type="ECO:0000259" key="2">
    <source>
        <dbReference type="PROSITE" id="PS50112"/>
    </source>
</evidence>